<keyword evidence="8 10" id="KW-1133">Transmembrane helix</keyword>
<dbReference type="STRING" id="1230338.MOMA_07396"/>
<gene>
    <name evidence="12" type="ORF">MOMA_07396</name>
</gene>
<dbReference type="RefSeq" id="WP_009501920.1">
    <property type="nucleotide sequence ID" value="NZ_ANIN01000002.1"/>
</dbReference>
<dbReference type="NCBIfam" id="TIGR01726">
    <property type="entry name" value="HEQRo_perm_3TM"/>
    <property type="match status" value="1"/>
</dbReference>
<dbReference type="GO" id="GO:0043190">
    <property type="term" value="C:ATP-binding cassette (ABC) transporter complex"/>
    <property type="evidence" value="ECO:0007669"/>
    <property type="project" value="InterPro"/>
</dbReference>
<evidence type="ECO:0000256" key="10">
    <source>
        <dbReference type="RuleBase" id="RU363032"/>
    </source>
</evidence>
<dbReference type="OrthoDB" id="9815029at2"/>
<dbReference type="GO" id="GO:0022857">
    <property type="term" value="F:transmembrane transporter activity"/>
    <property type="evidence" value="ECO:0007669"/>
    <property type="project" value="InterPro"/>
</dbReference>
<protein>
    <submittedName>
        <fullName evidence="12">Amino acid ABC transporter permease</fullName>
    </submittedName>
</protein>
<feature type="transmembrane region" description="Helical" evidence="10">
    <location>
        <begin position="60"/>
        <end position="82"/>
    </location>
</feature>
<keyword evidence="7" id="KW-0029">Amino-acid transport</keyword>
<comment type="caution">
    <text evidence="12">The sequence shown here is derived from an EMBL/GenBank/DDBJ whole genome shotgun (WGS) entry which is preliminary data.</text>
</comment>
<dbReference type="InterPro" id="IPR010065">
    <property type="entry name" value="AA_ABC_transptr_permease_3TM"/>
</dbReference>
<dbReference type="PANTHER" id="PTHR30133">
    <property type="entry name" value="CATIONIC AMINO ACID TRANSPORTER, MEMBRANE COMPONENT"/>
    <property type="match status" value="1"/>
</dbReference>
<evidence type="ECO:0000256" key="7">
    <source>
        <dbReference type="ARBA" id="ARBA00022970"/>
    </source>
</evidence>
<dbReference type="Gene3D" id="1.10.3720.10">
    <property type="entry name" value="MetI-like"/>
    <property type="match status" value="1"/>
</dbReference>
<dbReference type="GO" id="GO:0006865">
    <property type="term" value="P:amino acid transport"/>
    <property type="evidence" value="ECO:0007669"/>
    <property type="project" value="UniProtKB-KW"/>
</dbReference>
<feature type="transmembrane region" description="Helical" evidence="10">
    <location>
        <begin position="12"/>
        <end position="39"/>
    </location>
</feature>
<sequence length="244" mass="27237">MLDLQGYGHLLLSGSIVTLKLALTSLVIGLILGLFGAIAKLSRFKILQVIATAYTTFVRGIPELLSVLFIYFGATMLLGAILSKFGYTKYIEISQFWAGVMALSFAFGAYATETFRMAFQEIPKGQDEAGQAIGLNRRQIFWRIKMPQMWRLALPGLGNLFLVLLKDTALVSVVGLEDIMRQAVVATTSTQKPFTFYMVAALMYLLMTVVVTGIIMWLEWLNNPAERYAKRLQKQVKSTQEVLS</sequence>
<dbReference type="AlphaFoldDB" id="L2F5Q9"/>
<organism evidence="12 13">
    <name type="scientific">Moraxella macacae 0408225</name>
    <dbReference type="NCBI Taxonomy" id="1230338"/>
    <lineage>
        <taxon>Bacteria</taxon>
        <taxon>Pseudomonadati</taxon>
        <taxon>Pseudomonadota</taxon>
        <taxon>Gammaproteobacteria</taxon>
        <taxon>Moraxellales</taxon>
        <taxon>Moraxellaceae</taxon>
        <taxon>Moraxella</taxon>
    </lineage>
</organism>
<evidence type="ECO:0000313" key="13">
    <source>
        <dbReference type="Proteomes" id="UP000023795"/>
    </source>
</evidence>
<dbReference type="PROSITE" id="PS50928">
    <property type="entry name" value="ABC_TM1"/>
    <property type="match status" value="1"/>
</dbReference>
<proteinExistence type="inferred from homology"/>
<feature type="domain" description="ABC transmembrane type-1" evidence="11">
    <location>
        <begin position="15"/>
        <end position="215"/>
    </location>
</feature>
<evidence type="ECO:0000259" key="11">
    <source>
        <dbReference type="PROSITE" id="PS50928"/>
    </source>
</evidence>
<dbReference type="Proteomes" id="UP000023795">
    <property type="component" value="Unassembled WGS sequence"/>
</dbReference>
<dbReference type="SUPFAM" id="SSF161098">
    <property type="entry name" value="MetI-like"/>
    <property type="match status" value="1"/>
</dbReference>
<dbReference type="CDD" id="cd06261">
    <property type="entry name" value="TM_PBP2"/>
    <property type="match status" value="1"/>
</dbReference>
<reference evidence="12 13" key="1">
    <citation type="journal article" date="2013" name="Genome Announc.">
        <title>Genome Sequence of Moraxella macacae 0408225, a Novel Bacterial Species Isolated from a Cynomolgus Macaque with Epistaxis.</title>
        <authorList>
            <person name="Ladner J.T."/>
            <person name="Whitehouse C.A."/>
            <person name="Koroleva G.I."/>
            <person name="Palacios G.F."/>
        </authorList>
    </citation>
    <scope>NUCLEOTIDE SEQUENCE [LARGE SCALE GENOMIC DNA]</scope>
    <source>
        <strain evidence="12 13">0408225</strain>
    </source>
</reference>
<keyword evidence="13" id="KW-1185">Reference proteome</keyword>
<evidence type="ECO:0000256" key="8">
    <source>
        <dbReference type="ARBA" id="ARBA00022989"/>
    </source>
</evidence>
<feature type="transmembrane region" description="Helical" evidence="10">
    <location>
        <begin position="152"/>
        <end position="176"/>
    </location>
</feature>
<evidence type="ECO:0000256" key="1">
    <source>
        <dbReference type="ARBA" id="ARBA00004429"/>
    </source>
</evidence>
<keyword evidence="4" id="KW-1003">Cell membrane</keyword>
<evidence type="ECO:0000256" key="6">
    <source>
        <dbReference type="ARBA" id="ARBA00022692"/>
    </source>
</evidence>
<evidence type="ECO:0000313" key="12">
    <source>
        <dbReference type="EMBL" id="ELA08367.1"/>
    </source>
</evidence>
<dbReference type="PANTHER" id="PTHR30133:SF2">
    <property type="entry name" value="ARGININE ABC TRANSPORTER PERMEASE PROTEIN ARTQ"/>
    <property type="match status" value="1"/>
</dbReference>
<dbReference type="InterPro" id="IPR000515">
    <property type="entry name" value="MetI-like"/>
</dbReference>
<keyword evidence="3 10" id="KW-0813">Transport</keyword>
<accession>L2F5Q9</accession>
<evidence type="ECO:0000256" key="4">
    <source>
        <dbReference type="ARBA" id="ARBA00022475"/>
    </source>
</evidence>
<dbReference type="EMBL" id="ANIN01000002">
    <property type="protein sequence ID" value="ELA08367.1"/>
    <property type="molecule type" value="Genomic_DNA"/>
</dbReference>
<keyword evidence="5" id="KW-0997">Cell inner membrane</keyword>
<keyword evidence="6 10" id="KW-0812">Transmembrane</keyword>
<dbReference type="InterPro" id="IPR035906">
    <property type="entry name" value="MetI-like_sf"/>
</dbReference>
<evidence type="ECO:0000256" key="3">
    <source>
        <dbReference type="ARBA" id="ARBA00022448"/>
    </source>
</evidence>
<comment type="subcellular location">
    <subcellularLocation>
        <location evidence="1">Cell inner membrane</location>
        <topology evidence="1">Multi-pass membrane protein</topology>
    </subcellularLocation>
    <subcellularLocation>
        <location evidence="10">Cell membrane</location>
        <topology evidence="10">Multi-pass membrane protein</topology>
    </subcellularLocation>
</comment>
<dbReference type="Pfam" id="PF00528">
    <property type="entry name" value="BPD_transp_1"/>
    <property type="match status" value="1"/>
</dbReference>
<comment type="similarity">
    <text evidence="2">Belongs to the binding-protein-dependent transport system permease family. HisMQ subfamily.</text>
</comment>
<feature type="transmembrane region" description="Helical" evidence="10">
    <location>
        <begin position="196"/>
        <end position="221"/>
    </location>
</feature>
<evidence type="ECO:0000256" key="5">
    <source>
        <dbReference type="ARBA" id="ARBA00022519"/>
    </source>
</evidence>
<feature type="transmembrane region" description="Helical" evidence="10">
    <location>
        <begin position="94"/>
        <end position="112"/>
    </location>
</feature>
<evidence type="ECO:0000256" key="2">
    <source>
        <dbReference type="ARBA" id="ARBA00010072"/>
    </source>
</evidence>
<name>L2F5Q9_9GAMM</name>
<keyword evidence="9 10" id="KW-0472">Membrane</keyword>
<evidence type="ECO:0000256" key="9">
    <source>
        <dbReference type="ARBA" id="ARBA00023136"/>
    </source>
</evidence>
<dbReference type="InterPro" id="IPR051613">
    <property type="entry name" value="ABC_transp_permease_HisMQ"/>
</dbReference>
<dbReference type="eggNOG" id="COG4215">
    <property type="taxonomic scope" value="Bacteria"/>
</dbReference>
<dbReference type="PATRIC" id="fig|1230338.3.peg.1576"/>